<keyword evidence="2" id="KW-0456">Lyase</keyword>
<dbReference type="InterPro" id="IPR029045">
    <property type="entry name" value="ClpP/crotonase-like_dom_sf"/>
</dbReference>
<accession>A0ABV3THY9</accession>
<comment type="caution">
    <text evidence="4">The sequence shown here is derived from an EMBL/GenBank/DDBJ whole genome shotgun (WGS) entry which is preliminary data.</text>
</comment>
<name>A0ABV3THY9_9RHOB</name>
<protein>
    <submittedName>
        <fullName evidence="4">Enoyl-CoA hydratase-related protein</fullName>
    </submittedName>
</protein>
<dbReference type="RefSeq" id="WP_368391098.1">
    <property type="nucleotide sequence ID" value="NZ_JBFRYC010000002.1"/>
</dbReference>
<keyword evidence="5" id="KW-1185">Reference proteome</keyword>
<dbReference type="PROSITE" id="PS00166">
    <property type="entry name" value="ENOYL_COA_HYDRATASE"/>
    <property type="match status" value="1"/>
</dbReference>
<gene>
    <name evidence="4" type="ORF">AB4874_04505</name>
</gene>
<proteinExistence type="inferred from homology"/>
<reference evidence="4 5" key="1">
    <citation type="journal article" date="2011" name="Int. J. Syst. Evol. Microbiol.">
        <title>Zhongshania antarctica gen. nov., sp. nov. and Zhongshania guokunii sp. nov., gammaproteobacteria respectively isolated from coastal attached (fast) ice and surface seawater of the Antarctic.</title>
        <authorList>
            <person name="Li H.J."/>
            <person name="Zhang X.Y."/>
            <person name="Chen C.X."/>
            <person name="Zhang Y.J."/>
            <person name="Gao Z.M."/>
            <person name="Yu Y."/>
            <person name="Chen X.L."/>
            <person name="Chen B."/>
            <person name="Zhang Y.Z."/>
        </authorList>
    </citation>
    <scope>NUCLEOTIDE SEQUENCE [LARGE SCALE GENOMIC DNA]</scope>
    <source>
        <strain evidence="4 5">15-R06ZXC-3</strain>
    </source>
</reference>
<dbReference type="Proteomes" id="UP001557465">
    <property type="component" value="Unassembled WGS sequence"/>
</dbReference>
<dbReference type="PANTHER" id="PTHR11941:SF54">
    <property type="entry name" value="ENOYL-COA HYDRATASE, MITOCHONDRIAL"/>
    <property type="match status" value="1"/>
</dbReference>
<evidence type="ECO:0000256" key="2">
    <source>
        <dbReference type="ARBA" id="ARBA00023239"/>
    </source>
</evidence>
<dbReference type="Pfam" id="PF00378">
    <property type="entry name" value="ECH_1"/>
    <property type="match status" value="1"/>
</dbReference>
<dbReference type="InterPro" id="IPR014748">
    <property type="entry name" value="Enoyl-CoA_hydra_C"/>
</dbReference>
<dbReference type="Gene3D" id="1.10.12.10">
    <property type="entry name" value="Lyase 2-enoyl-coa Hydratase, Chain A, domain 2"/>
    <property type="match status" value="1"/>
</dbReference>
<evidence type="ECO:0000313" key="5">
    <source>
        <dbReference type="Proteomes" id="UP001557465"/>
    </source>
</evidence>
<dbReference type="PANTHER" id="PTHR11941">
    <property type="entry name" value="ENOYL-COA HYDRATASE-RELATED"/>
    <property type="match status" value="1"/>
</dbReference>
<dbReference type="Gene3D" id="3.90.226.10">
    <property type="entry name" value="2-enoyl-CoA Hydratase, Chain A, domain 1"/>
    <property type="match status" value="1"/>
</dbReference>
<organism evidence="4 5">
    <name type="scientific">Thioclava arctica</name>
    <dbReference type="NCBI Taxonomy" id="3238301"/>
    <lineage>
        <taxon>Bacteria</taxon>
        <taxon>Pseudomonadati</taxon>
        <taxon>Pseudomonadota</taxon>
        <taxon>Alphaproteobacteria</taxon>
        <taxon>Rhodobacterales</taxon>
        <taxon>Paracoccaceae</taxon>
        <taxon>Thioclava</taxon>
    </lineage>
</organism>
<dbReference type="SUPFAM" id="SSF52096">
    <property type="entry name" value="ClpP/crotonase"/>
    <property type="match status" value="1"/>
</dbReference>
<comment type="similarity">
    <text evidence="1 3">Belongs to the enoyl-CoA hydratase/isomerase family.</text>
</comment>
<evidence type="ECO:0000256" key="3">
    <source>
        <dbReference type="RuleBase" id="RU003707"/>
    </source>
</evidence>
<dbReference type="InterPro" id="IPR001753">
    <property type="entry name" value="Enoyl-CoA_hydra/iso"/>
</dbReference>
<dbReference type="CDD" id="cd06558">
    <property type="entry name" value="crotonase-like"/>
    <property type="match status" value="1"/>
</dbReference>
<evidence type="ECO:0000313" key="4">
    <source>
        <dbReference type="EMBL" id="MEX1660912.1"/>
    </source>
</evidence>
<dbReference type="EMBL" id="JBFRYC010000002">
    <property type="protein sequence ID" value="MEX1660912.1"/>
    <property type="molecule type" value="Genomic_DNA"/>
</dbReference>
<evidence type="ECO:0000256" key="1">
    <source>
        <dbReference type="ARBA" id="ARBA00005254"/>
    </source>
</evidence>
<sequence>MISSDLVRVEVSGGVASVVLNRPEQRNAINPEMVTALRATFDRIEADPDVRVTVLSGAGPVFCAGMDLKSFTKGEADAILNGPHRFAGFVARERRKPVIAAVHGAALAGGFEIMLACDLVVATQEAVFGLPEVKLGLIAGGGGAIRLAQRIPRVLANELLLTGKTYPASEMLRWGLINQVVAAQDLVETALGLAREIAQNAPQSITESLALSDQMFRSEEASLWQANDRSLQALSRSQDVAEGIAAFFEKRPPNWSGT</sequence>
<dbReference type="InterPro" id="IPR018376">
    <property type="entry name" value="Enoyl-CoA_hyd/isom_CS"/>
</dbReference>